<protein>
    <recommendedName>
        <fullName evidence="2">YCII-related domain-containing protein</fullName>
    </recommendedName>
</protein>
<dbReference type="PANTHER" id="PTHR37828">
    <property type="entry name" value="GSR2449 PROTEIN"/>
    <property type="match status" value="1"/>
</dbReference>
<dbReference type="Gene3D" id="3.30.70.1060">
    <property type="entry name" value="Dimeric alpha+beta barrel"/>
    <property type="match status" value="1"/>
</dbReference>
<comment type="similarity">
    <text evidence="1">Belongs to the YciI family.</text>
</comment>
<dbReference type="PANTHER" id="PTHR37828:SF1">
    <property type="entry name" value="YCII-RELATED DOMAIN-CONTAINING PROTEIN"/>
    <property type="match status" value="1"/>
</dbReference>
<organism evidence="3 4">
    <name type="scientific">Dietzia psychralcaliphila</name>
    <dbReference type="NCBI Taxonomy" id="139021"/>
    <lineage>
        <taxon>Bacteria</taxon>
        <taxon>Bacillati</taxon>
        <taxon>Actinomycetota</taxon>
        <taxon>Actinomycetes</taxon>
        <taxon>Mycobacteriales</taxon>
        <taxon>Dietziaceae</taxon>
        <taxon>Dietzia</taxon>
    </lineage>
</organism>
<evidence type="ECO:0000256" key="1">
    <source>
        <dbReference type="ARBA" id="ARBA00007689"/>
    </source>
</evidence>
<dbReference type="KEGG" id="dpc:A6048_09090"/>
<evidence type="ECO:0000313" key="3">
    <source>
        <dbReference type="EMBL" id="AWH95632.1"/>
    </source>
</evidence>
<evidence type="ECO:0000313" key="4">
    <source>
        <dbReference type="Proteomes" id="UP000244903"/>
    </source>
</evidence>
<reference evidence="3 4" key="1">
    <citation type="submission" date="2016-04" db="EMBL/GenBank/DDBJ databases">
        <title>Complete genome sequence of the haloalkaliphilic hydrocarbon-degrading bacterium Dietzia psychralcaliphila ILA-1T, isolated from a drain of a fish product-processing plant.</title>
        <authorList>
            <person name="Zhao J."/>
            <person name="Hu B."/>
            <person name="Geng S."/>
            <person name="Nie Y."/>
            <person name="Tang Y."/>
        </authorList>
    </citation>
    <scope>NUCLEOTIDE SEQUENCE [LARGE SCALE GENOMIC DNA]</scope>
    <source>
        <strain evidence="3 4">ILA-1</strain>
    </source>
</reference>
<evidence type="ECO:0000259" key="2">
    <source>
        <dbReference type="Pfam" id="PF03795"/>
    </source>
</evidence>
<dbReference type="RefSeq" id="WP_107747472.1">
    <property type="nucleotide sequence ID" value="NZ_CP015453.1"/>
</dbReference>
<name>A0AAD0JQ36_9ACTN</name>
<dbReference type="Pfam" id="PF03795">
    <property type="entry name" value="YCII"/>
    <property type="match status" value="1"/>
</dbReference>
<dbReference type="InterPro" id="IPR005545">
    <property type="entry name" value="YCII"/>
</dbReference>
<dbReference type="SUPFAM" id="SSF54909">
    <property type="entry name" value="Dimeric alpha+beta barrel"/>
    <property type="match status" value="1"/>
</dbReference>
<keyword evidence="4" id="KW-1185">Reference proteome</keyword>
<dbReference type="EMBL" id="CP015453">
    <property type="protein sequence ID" value="AWH95632.1"/>
    <property type="molecule type" value="Genomic_DNA"/>
</dbReference>
<proteinExistence type="inferred from homology"/>
<dbReference type="InterPro" id="IPR011008">
    <property type="entry name" value="Dimeric_a/b-barrel"/>
</dbReference>
<accession>A0AAD0JQ36</accession>
<feature type="domain" description="YCII-related" evidence="2">
    <location>
        <begin position="4"/>
        <end position="86"/>
    </location>
</feature>
<sequence>MPFFAVNYRYEAEQTRDREANKPAHREWLSAQVDAGTIRSVGPYTDGSGALLLVEATDTDAARALVAEDPHCLRGMVSEVTVREWKPVFGALS</sequence>
<dbReference type="AlphaFoldDB" id="A0AAD0JQ36"/>
<dbReference type="Proteomes" id="UP000244903">
    <property type="component" value="Chromosome"/>
</dbReference>
<gene>
    <name evidence="3" type="ORF">A6048_09090</name>
</gene>